<dbReference type="Proteomes" id="UP000005938">
    <property type="component" value="Unassembled WGS sequence"/>
</dbReference>
<organism evidence="1 2">
    <name type="scientific">Imtechella halotolerans K1</name>
    <dbReference type="NCBI Taxonomy" id="946077"/>
    <lineage>
        <taxon>Bacteria</taxon>
        <taxon>Pseudomonadati</taxon>
        <taxon>Bacteroidota</taxon>
        <taxon>Flavobacteriia</taxon>
        <taxon>Flavobacteriales</taxon>
        <taxon>Flavobacteriaceae</taxon>
        <taxon>Imtechella</taxon>
    </lineage>
</organism>
<keyword evidence="2" id="KW-1185">Reference proteome</keyword>
<dbReference type="PROSITE" id="PS51257">
    <property type="entry name" value="PROKAR_LIPOPROTEIN"/>
    <property type="match status" value="1"/>
</dbReference>
<dbReference type="STRING" id="946077.W5A_08102"/>
<dbReference type="EMBL" id="AJJU01000009">
    <property type="protein sequence ID" value="EID74727.1"/>
    <property type="molecule type" value="Genomic_DNA"/>
</dbReference>
<comment type="caution">
    <text evidence="1">The sequence shown here is derived from an EMBL/GenBank/DDBJ whole genome shotgun (WGS) entry which is preliminary data.</text>
</comment>
<dbReference type="AlphaFoldDB" id="I0WEB1"/>
<accession>I0WEB1</accession>
<dbReference type="eggNOG" id="ENOG502ZBT5">
    <property type="taxonomic scope" value="Bacteria"/>
</dbReference>
<gene>
    <name evidence="1" type="ORF">W5A_08102</name>
</gene>
<sequence>MEKPKNSNSSKNNVMNNRLPLLICLVISFIGCSQTPPKIENYPFGALDVRVMVMPFGMEQPIEVGQVPSSGTINFNFPKEIAVSTEMATSESSKLWYTLFSQCDYGMDMVSEEENVFSFDAGFLSLWTSDNRYVGVIFTVSNEELLPWVEDPAYMDPIIGSYYKLIYVSKPVNYKEECIQTKAAEDGDVQVAYSYDLQLKQGFNFLEYKIEHIYKTDPNIMASFPDKVSVKSVENIPTSKWIGKYF</sequence>
<evidence type="ECO:0000313" key="1">
    <source>
        <dbReference type="EMBL" id="EID74727.1"/>
    </source>
</evidence>
<name>I0WEB1_9FLAO</name>
<reference evidence="1 2" key="1">
    <citation type="journal article" date="2012" name="J. Bacteriol.">
        <title>Genome Sequence of the Halotolerant Bacterium Imtechella halotolerans K1T.</title>
        <authorList>
            <person name="Kumar S."/>
            <person name="Vikram S."/>
            <person name="Subramanian S."/>
            <person name="Raghava G.P."/>
            <person name="Pinnaka A.K."/>
        </authorList>
    </citation>
    <scope>NUCLEOTIDE SEQUENCE [LARGE SCALE GENOMIC DNA]</scope>
    <source>
        <strain evidence="1 2">K1</strain>
    </source>
</reference>
<proteinExistence type="predicted"/>
<evidence type="ECO:0000313" key="2">
    <source>
        <dbReference type="Proteomes" id="UP000005938"/>
    </source>
</evidence>
<evidence type="ECO:0008006" key="3">
    <source>
        <dbReference type="Google" id="ProtNLM"/>
    </source>
</evidence>
<protein>
    <recommendedName>
        <fullName evidence="3">Lipoprotein</fullName>
    </recommendedName>
</protein>